<keyword evidence="2" id="KW-1185">Reference proteome</keyword>
<name>A0ABP7XH20_9FLAO</name>
<dbReference type="Proteomes" id="UP001500459">
    <property type="component" value="Unassembled WGS sequence"/>
</dbReference>
<accession>A0ABP7XH20</accession>
<dbReference type="RefSeq" id="WP_344926192.1">
    <property type="nucleotide sequence ID" value="NZ_BAABCW010000005.1"/>
</dbReference>
<evidence type="ECO:0000313" key="2">
    <source>
        <dbReference type="Proteomes" id="UP001500459"/>
    </source>
</evidence>
<organism evidence="1 2">
    <name type="scientific">Aquimarina addita</name>
    <dbReference type="NCBI Taxonomy" id="870485"/>
    <lineage>
        <taxon>Bacteria</taxon>
        <taxon>Pseudomonadati</taxon>
        <taxon>Bacteroidota</taxon>
        <taxon>Flavobacteriia</taxon>
        <taxon>Flavobacteriales</taxon>
        <taxon>Flavobacteriaceae</taxon>
        <taxon>Aquimarina</taxon>
    </lineage>
</organism>
<comment type="caution">
    <text evidence="1">The sequence shown here is derived from an EMBL/GenBank/DDBJ whole genome shotgun (WGS) entry which is preliminary data.</text>
</comment>
<dbReference type="EMBL" id="BAABCW010000005">
    <property type="protein sequence ID" value="GAA4115390.1"/>
    <property type="molecule type" value="Genomic_DNA"/>
</dbReference>
<evidence type="ECO:0000313" key="1">
    <source>
        <dbReference type="EMBL" id="GAA4115390.1"/>
    </source>
</evidence>
<protein>
    <submittedName>
        <fullName evidence="1">Uncharacterized protein</fullName>
    </submittedName>
</protein>
<sequence>MIKELSLDSKQEKIVAKINLKYTVKLKELMLHEGFMIGKIREIKDIKKGKNAELITVLSEDQLEKYKDQLESQIKSCLKNNMKR</sequence>
<proteinExistence type="predicted"/>
<reference evidence="2" key="1">
    <citation type="journal article" date="2019" name="Int. J. Syst. Evol. Microbiol.">
        <title>The Global Catalogue of Microorganisms (GCM) 10K type strain sequencing project: providing services to taxonomists for standard genome sequencing and annotation.</title>
        <authorList>
            <consortium name="The Broad Institute Genomics Platform"/>
            <consortium name="The Broad Institute Genome Sequencing Center for Infectious Disease"/>
            <person name="Wu L."/>
            <person name="Ma J."/>
        </authorList>
    </citation>
    <scope>NUCLEOTIDE SEQUENCE [LARGE SCALE GENOMIC DNA]</scope>
    <source>
        <strain evidence="2">JCM 17106</strain>
    </source>
</reference>
<gene>
    <name evidence="1" type="ORF">GCM10022393_15490</name>
</gene>